<dbReference type="InterPro" id="IPR007110">
    <property type="entry name" value="Ig-like_dom"/>
</dbReference>
<dbReference type="EMBL" id="JANIIK010000109">
    <property type="protein sequence ID" value="KAJ3597558.1"/>
    <property type="molecule type" value="Genomic_DNA"/>
</dbReference>
<accession>A0A9Q0E1S5</accession>
<dbReference type="InterPro" id="IPR003599">
    <property type="entry name" value="Ig_sub"/>
</dbReference>
<feature type="domain" description="Ig-like" evidence="6">
    <location>
        <begin position="171"/>
        <end position="336"/>
    </location>
</feature>
<evidence type="ECO:0000256" key="5">
    <source>
        <dbReference type="SAM" id="Phobius"/>
    </source>
</evidence>
<dbReference type="PROSITE" id="PS50835">
    <property type="entry name" value="IG_LIKE"/>
    <property type="match status" value="4"/>
</dbReference>
<organism evidence="7 8">
    <name type="scientific">Muraenolepis orangiensis</name>
    <name type="common">Patagonian moray cod</name>
    <dbReference type="NCBI Taxonomy" id="630683"/>
    <lineage>
        <taxon>Eukaryota</taxon>
        <taxon>Metazoa</taxon>
        <taxon>Chordata</taxon>
        <taxon>Craniata</taxon>
        <taxon>Vertebrata</taxon>
        <taxon>Euteleostomi</taxon>
        <taxon>Actinopterygii</taxon>
        <taxon>Neopterygii</taxon>
        <taxon>Teleostei</taxon>
        <taxon>Neoteleostei</taxon>
        <taxon>Acanthomorphata</taxon>
        <taxon>Zeiogadaria</taxon>
        <taxon>Gadariae</taxon>
        <taxon>Gadiformes</taxon>
        <taxon>Muraenolepidoidei</taxon>
        <taxon>Muraenolepididae</taxon>
        <taxon>Muraenolepis</taxon>
    </lineage>
</organism>
<keyword evidence="2" id="KW-1015">Disulfide bond</keyword>
<dbReference type="AlphaFoldDB" id="A0A9Q0E1S5"/>
<comment type="caution">
    <text evidence="7">The sequence shown here is derived from an EMBL/GenBank/DDBJ whole genome shotgun (WGS) entry which is preliminary data.</text>
</comment>
<keyword evidence="4" id="KW-0393">Immunoglobulin domain</keyword>
<evidence type="ECO:0000313" key="8">
    <source>
        <dbReference type="Proteomes" id="UP001148018"/>
    </source>
</evidence>
<feature type="non-terminal residue" evidence="7">
    <location>
        <position position="1"/>
    </location>
</feature>
<protein>
    <recommendedName>
        <fullName evidence="6">Ig-like domain-containing protein</fullName>
    </recommendedName>
</protein>
<dbReference type="InterPro" id="IPR013098">
    <property type="entry name" value="Ig_I-set"/>
</dbReference>
<name>A0A9Q0E1S5_9TELE</name>
<reference evidence="7" key="1">
    <citation type="submission" date="2022-07" db="EMBL/GenBank/DDBJ databases">
        <title>Chromosome-level genome of Muraenolepis orangiensis.</title>
        <authorList>
            <person name="Kim J."/>
        </authorList>
    </citation>
    <scope>NUCLEOTIDE SEQUENCE</scope>
    <source>
        <strain evidence="7">KU_S4_2022</strain>
        <tissue evidence="7">Muscle</tissue>
    </source>
</reference>
<dbReference type="SMART" id="SM00409">
    <property type="entry name" value="IG"/>
    <property type="match status" value="4"/>
</dbReference>
<evidence type="ECO:0000256" key="4">
    <source>
        <dbReference type="ARBA" id="ARBA00023319"/>
    </source>
</evidence>
<dbReference type="Gene3D" id="2.60.40.10">
    <property type="entry name" value="Immunoglobulins"/>
    <property type="match status" value="4"/>
</dbReference>
<dbReference type="Proteomes" id="UP001148018">
    <property type="component" value="Unassembled WGS sequence"/>
</dbReference>
<dbReference type="InterPro" id="IPR013783">
    <property type="entry name" value="Ig-like_fold"/>
</dbReference>
<keyword evidence="1" id="KW-0732">Signal</keyword>
<feature type="transmembrane region" description="Helical" evidence="5">
    <location>
        <begin position="114"/>
        <end position="135"/>
    </location>
</feature>
<keyword evidence="5" id="KW-0812">Transmembrane</keyword>
<evidence type="ECO:0000259" key="6">
    <source>
        <dbReference type="PROSITE" id="PS50835"/>
    </source>
</evidence>
<sequence length="538" mass="57357">DPATEMVCRWIVSMERRWRKRLHVFDTSDTTYPLEFSSSVSLSCSVSTGSSLSYRWTNASSEVTASSVGVQLDHGGSTLTILNLTRYDRGPYTCQVSNPVSGGAKSYVLSTGSIVGIAVAVVVVVVAVGALLYYLHANRTGKKKNEFNELNYASISHFKKNQDVGVEMPNPEATIYSECVPCGQKPRASQSLNQSLGLFCDSSARGVRVEWSRDGRRVNRTLHFDSLVPLESGFYHHAVGVVTSGAVEVKPSTNPVRQGGALVLSVSPTTSISSGSWTVGTAVIVNWVGSQQAVFAGYAGRASLDEASGALTLSAVTLADAGLYTVKSADAVVTASATITVLEAVSEVNLTTNRTHFVEFRDPGVFTCSAKGSSPAFVWMNGSSVVAAGDRVQIAVSGSSLTILNVTRWDRGPLTCNGSNGVSTETSQSLSLTVYYGPDHMELRGNGQNITNFLPGSDLNVSCSAQSNPAAQLQWAFQGDVLHATGPVLMLYGISEKHSGLYSCLAYNNVTQMHSNITKSINIDVFFTPQGPGQRRLE</sequence>
<dbReference type="PANTHER" id="PTHR44337">
    <property type="entry name" value="CARCINOEMBRYONIC ANTIGEN-RELATED CELL ADHESION MOLECULE 8"/>
    <property type="match status" value="1"/>
</dbReference>
<evidence type="ECO:0000256" key="3">
    <source>
        <dbReference type="ARBA" id="ARBA00023180"/>
    </source>
</evidence>
<feature type="domain" description="Ig-like" evidence="6">
    <location>
        <begin position="2"/>
        <end position="110"/>
    </location>
</feature>
<evidence type="ECO:0000256" key="1">
    <source>
        <dbReference type="ARBA" id="ARBA00022729"/>
    </source>
</evidence>
<dbReference type="InterPro" id="IPR052598">
    <property type="entry name" value="IgSF_CEA-related"/>
</dbReference>
<dbReference type="Pfam" id="PF07679">
    <property type="entry name" value="I-set"/>
    <property type="match status" value="1"/>
</dbReference>
<dbReference type="InterPro" id="IPR036179">
    <property type="entry name" value="Ig-like_dom_sf"/>
</dbReference>
<keyword evidence="5" id="KW-1133">Transmembrane helix</keyword>
<feature type="domain" description="Ig-like" evidence="6">
    <location>
        <begin position="337"/>
        <end position="433"/>
    </location>
</feature>
<feature type="domain" description="Ig-like" evidence="6">
    <location>
        <begin position="438"/>
        <end position="522"/>
    </location>
</feature>
<dbReference type="InterPro" id="IPR003598">
    <property type="entry name" value="Ig_sub2"/>
</dbReference>
<keyword evidence="5" id="KW-0472">Membrane</keyword>
<evidence type="ECO:0000256" key="2">
    <source>
        <dbReference type="ARBA" id="ARBA00023157"/>
    </source>
</evidence>
<keyword evidence="8" id="KW-1185">Reference proteome</keyword>
<gene>
    <name evidence="7" type="ORF">NHX12_001081</name>
</gene>
<dbReference type="OrthoDB" id="6159398at2759"/>
<dbReference type="PANTHER" id="PTHR44337:SF20">
    <property type="entry name" value="CARCINOEMBRYONIC ANTIGEN-RELATED CELL ADHESION MOLECULE 5-RELATED"/>
    <property type="match status" value="1"/>
</dbReference>
<dbReference type="SUPFAM" id="SSF48726">
    <property type="entry name" value="Immunoglobulin"/>
    <property type="match status" value="4"/>
</dbReference>
<proteinExistence type="predicted"/>
<evidence type="ECO:0000313" key="7">
    <source>
        <dbReference type="EMBL" id="KAJ3597558.1"/>
    </source>
</evidence>
<dbReference type="Pfam" id="PF13895">
    <property type="entry name" value="Ig_2"/>
    <property type="match status" value="1"/>
</dbReference>
<dbReference type="Pfam" id="PF13927">
    <property type="entry name" value="Ig_3"/>
    <property type="match status" value="1"/>
</dbReference>
<keyword evidence="3" id="KW-0325">Glycoprotein</keyword>
<dbReference type="SMART" id="SM00408">
    <property type="entry name" value="IGc2"/>
    <property type="match status" value="3"/>
</dbReference>